<dbReference type="PANTHER" id="PTHR30001">
    <property type="entry name" value="RIBONUCLEASE"/>
    <property type="match status" value="1"/>
</dbReference>
<dbReference type="NCBIfam" id="TIGR00757">
    <property type="entry name" value="RNaseEG"/>
    <property type="match status" value="1"/>
</dbReference>
<dbReference type="EMBL" id="JBHSOZ010000003">
    <property type="protein sequence ID" value="MFC5712655.1"/>
    <property type="molecule type" value="Genomic_DNA"/>
</dbReference>
<dbReference type="PROSITE" id="PS50126">
    <property type="entry name" value="S1"/>
    <property type="match status" value="1"/>
</dbReference>
<dbReference type="PANTHER" id="PTHR30001:SF0">
    <property type="entry name" value="RIBONUCLEASE G"/>
    <property type="match status" value="1"/>
</dbReference>
<dbReference type="InterPro" id="IPR012340">
    <property type="entry name" value="NA-bd_OB-fold"/>
</dbReference>
<evidence type="ECO:0000313" key="7">
    <source>
        <dbReference type="EMBL" id="MFC5712655.1"/>
    </source>
</evidence>
<keyword evidence="8" id="KW-1185">Reference proteome</keyword>
<dbReference type="Pfam" id="PF10150">
    <property type="entry name" value="RNase_E_G"/>
    <property type="match status" value="1"/>
</dbReference>
<dbReference type="InterPro" id="IPR004659">
    <property type="entry name" value="RNase_E/G"/>
</dbReference>
<dbReference type="SMART" id="SM00316">
    <property type="entry name" value="S1"/>
    <property type="match status" value="1"/>
</dbReference>
<dbReference type="Gene3D" id="3.40.1260.20">
    <property type="entry name" value="Ribonuclease E, catalytic domain"/>
    <property type="match status" value="1"/>
</dbReference>
<evidence type="ECO:0000259" key="6">
    <source>
        <dbReference type="PROSITE" id="PS50126"/>
    </source>
</evidence>
<comment type="caution">
    <text evidence="7">The sequence shown here is derived from an EMBL/GenBank/DDBJ whole genome shotgun (WGS) entry which is preliminary data.</text>
</comment>
<dbReference type="CDD" id="cd04453">
    <property type="entry name" value="S1_RNase_E"/>
    <property type="match status" value="1"/>
</dbReference>
<evidence type="ECO:0000256" key="1">
    <source>
        <dbReference type="ARBA" id="ARBA00001946"/>
    </source>
</evidence>
<reference evidence="8" key="1">
    <citation type="journal article" date="2019" name="Int. J. Syst. Evol. Microbiol.">
        <title>The Global Catalogue of Microorganisms (GCM) 10K type strain sequencing project: providing services to taxonomists for standard genome sequencing and annotation.</title>
        <authorList>
            <consortium name="The Broad Institute Genomics Platform"/>
            <consortium name="The Broad Institute Genome Sequencing Center for Infectious Disease"/>
            <person name="Wu L."/>
            <person name="Ma J."/>
        </authorList>
    </citation>
    <scope>NUCLEOTIDE SEQUENCE [LARGE SCALE GENOMIC DNA]</scope>
    <source>
        <strain evidence="8">CECT 7184</strain>
    </source>
</reference>
<gene>
    <name evidence="7" type="ORF">ACFPU1_07665</name>
</gene>
<dbReference type="RefSeq" id="WP_385939860.1">
    <property type="nucleotide sequence ID" value="NZ_JBHSOZ010000003.1"/>
</dbReference>
<keyword evidence="4" id="KW-0460">Magnesium</keyword>
<dbReference type="InterPro" id="IPR019307">
    <property type="entry name" value="RNA-bd_AU-1/RNase_E/G"/>
</dbReference>
<accession>A0ABW0YMK6</accession>
<sequence>MREVILNTITLEKRAAIKENGQVAEILIERQQEERLVGNVYKGRVVNVLPGMQAAFVDIGRSKNGFLYRDEVLAYQQLNEEEDTKRKRNISEFVHEGQEIIVQVTKEEFGTKGARLTGVVSLPGKYIVYMPSGNYVGVSKKMSAEEIREEWRRHGHDMKEAEEGMIIRTICEGLAIDDVKEDLAYLRKDWEEICNRGRDVKPPAVLHQEGGIVERIIRDFPITTISRILVDNPVDSQHIKHLLRHDPKDTHKVELYKGTENIFSVHGVEKELERALRRQVWLKNGSYLMIDQTEALTVIDVNTGRFTGSDNLQETIKKTNIEAIKEITKQLRLRDVSGIVIIDFIDMKNETDQEEVLQAFKHALRKDRTKTNVAGMTKLGLVEMTRKKVRQNLNDTLSDPCSVCVGKGTEPSAEALAARTDRLIHEYRFMEEEAMLLEVPAKVLSFLNDKNSHYYVHELEKRYGFKIYLSEALPHIHEEIHVRLLASEETVKERAKKLKRSK</sequence>
<keyword evidence="5" id="KW-0694">RNA-binding</keyword>
<proteinExistence type="predicted"/>
<evidence type="ECO:0000256" key="3">
    <source>
        <dbReference type="ARBA" id="ARBA00022801"/>
    </source>
</evidence>
<evidence type="ECO:0000256" key="5">
    <source>
        <dbReference type="ARBA" id="ARBA00022884"/>
    </source>
</evidence>
<dbReference type="Pfam" id="PF00575">
    <property type="entry name" value="S1"/>
    <property type="match status" value="1"/>
</dbReference>
<comment type="cofactor">
    <cofactor evidence="1">
        <name>Mg(2+)</name>
        <dbReference type="ChEBI" id="CHEBI:18420"/>
    </cofactor>
</comment>
<protein>
    <submittedName>
        <fullName evidence="7">Ribonuclease E/G</fullName>
    </submittedName>
</protein>
<name>A0ABW0YMK6_9BACI</name>
<keyword evidence="3" id="KW-0378">Hydrolase</keyword>
<feature type="domain" description="S1 motif" evidence="6">
    <location>
        <begin position="38"/>
        <end position="125"/>
    </location>
</feature>
<evidence type="ECO:0000256" key="2">
    <source>
        <dbReference type="ARBA" id="ARBA00022723"/>
    </source>
</evidence>
<evidence type="ECO:0000256" key="4">
    <source>
        <dbReference type="ARBA" id="ARBA00022842"/>
    </source>
</evidence>
<keyword evidence="2" id="KW-0479">Metal-binding</keyword>
<dbReference type="InterPro" id="IPR003029">
    <property type="entry name" value="S1_domain"/>
</dbReference>
<dbReference type="Proteomes" id="UP001596142">
    <property type="component" value="Unassembled WGS sequence"/>
</dbReference>
<organism evidence="7 8">
    <name type="scientific">Thalassorhabdus alkalitolerans</name>
    <dbReference type="NCBI Taxonomy" id="2282697"/>
    <lineage>
        <taxon>Bacteria</taxon>
        <taxon>Bacillati</taxon>
        <taxon>Bacillota</taxon>
        <taxon>Bacilli</taxon>
        <taxon>Bacillales</taxon>
        <taxon>Bacillaceae</taxon>
        <taxon>Thalassorhabdus</taxon>
    </lineage>
</organism>
<dbReference type="SUPFAM" id="SSF50249">
    <property type="entry name" value="Nucleic acid-binding proteins"/>
    <property type="match status" value="1"/>
</dbReference>
<dbReference type="Gene3D" id="2.40.50.140">
    <property type="entry name" value="Nucleic acid-binding proteins"/>
    <property type="match status" value="1"/>
</dbReference>
<evidence type="ECO:0000313" key="8">
    <source>
        <dbReference type="Proteomes" id="UP001596142"/>
    </source>
</evidence>